<dbReference type="GO" id="GO:0003677">
    <property type="term" value="F:DNA binding"/>
    <property type="evidence" value="ECO:0007669"/>
    <property type="project" value="UniProtKB-KW"/>
</dbReference>
<dbReference type="GO" id="GO:0003700">
    <property type="term" value="F:DNA-binding transcription factor activity"/>
    <property type="evidence" value="ECO:0007669"/>
    <property type="project" value="InterPro"/>
</dbReference>
<proteinExistence type="inferred from homology"/>
<dbReference type="PANTHER" id="PTHR46577">
    <property type="entry name" value="HTH-TYPE TRANSCRIPTIONAL REGULATORY PROTEIN GABR"/>
    <property type="match status" value="1"/>
</dbReference>
<dbReference type="Pfam" id="PF00392">
    <property type="entry name" value="GntR"/>
    <property type="match status" value="1"/>
</dbReference>
<dbReference type="InterPro" id="IPR015424">
    <property type="entry name" value="PyrdxlP-dep_Trfase"/>
</dbReference>
<dbReference type="InterPro" id="IPR015421">
    <property type="entry name" value="PyrdxlP-dep_Trfase_major"/>
</dbReference>
<evidence type="ECO:0000313" key="9">
    <source>
        <dbReference type="EMBL" id="OQS42050.1"/>
    </source>
</evidence>
<dbReference type="InterPro" id="IPR004839">
    <property type="entry name" value="Aminotransferase_I/II_large"/>
</dbReference>
<dbReference type="EMBL" id="MUKV01000006">
    <property type="protein sequence ID" value="OQS42050.1"/>
    <property type="molecule type" value="Genomic_DNA"/>
</dbReference>
<evidence type="ECO:0000256" key="4">
    <source>
        <dbReference type="ARBA" id="ARBA00023015"/>
    </source>
</evidence>
<dbReference type="SUPFAM" id="SSF46785">
    <property type="entry name" value="Winged helix' DNA-binding domain"/>
    <property type="match status" value="1"/>
</dbReference>
<keyword evidence="5" id="KW-0238">DNA-binding</keyword>
<comment type="caution">
    <text evidence="9">The sequence shown here is derived from an EMBL/GenBank/DDBJ whole genome shotgun (WGS) entry which is preliminary data.</text>
</comment>
<evidence type="ECO:0000259" key="8">
    <source>
        <dbReference type="PROSITE" id="PS50949"/>
    </source>
</evidence>
<evidence type="ECO:0000313" key="10">
    <source>
        <dbReference type="Proteomes" id="UP000192721"/>
    </source>
</evidence>
<keyword evidence="3" id="KW-0663">Pyridoxal phosphate</keyword>
<reference evidence="9 10" key="1">
    <citation type="submission" date="2017-02" db="EMBL/GenBank/DDBJ databases">
        <title>Chromobacterium haemolyticum H5244.</title>
        <authorList>
            <person name="Gulvik C.A."/>
        </authorList>
    </citation>
    <scope>NUCLEOTIDE SEQUENCE [LARGE SCALE GENOMIC DNA]</scope>
    <source>
        <strain evidence="9 10">H5244</strain>
    </source>
</reference>
<dbReference type="CDD" id="cd00609">
    <property type="entry name" value="AAT_like"/>
    <property type="match status" value="1"/>
</dbReference>
<dbReference type="InterPro" id="IPR051446">
    <property type="entry name" value="HTH_trans_reg/aminotransferase"/>
</dbReference>
<sequence length="465" mass="52131">MTSLNLMPMDGITLVENIVNSAISAIQCGQWRKGAKIPSIRRMAGELGVSPFTVVEAYDRLVTLGYLAARPGSGFYVEARRESRPPDLPAAPRVWPVDEYWLLRKIYQQDANTLFAGCGWLPTHWYDAEAQQKALRQLARDAVAAPGYGDPKGFLPLREHLADRLAERGIQARADDIALTQGASRALDMAACALLQAGDTVLVDDPGYCNLLSCLAFREFKLVPVPWTEHGPDLEQLRALLLQHRPRAFFTNPWLQNPTGASYSPSVAHQVLRLAEEYDFLIVEDNVSADFAGDRQPALAALDGLKRVLYIDSFSKSLSPGLRVGYLCGPTELLERIVHYKMMSGLTSPELNERLALELVSEGRYRRQLERLRARLAEAQAQCQQLFLEHGWQLFARPSNGLFLLARPPGELDARQLAEQAQQHKILLAPGHLFRAYGMPSDWLRFNVAFSQDRRLWDFLSCPPQ</sequence>
<evidence type="ECO:0000256" key="1">
    <source>
        <dbReference type="ARBA" id="ARBA00005384"/>
    </source>
</evidence>
<keyword evidence="4" id="KW-0805">Transcription regulation</keyword>
<dbReference type="SUPFAM" id="SSF53383">
    <property type="entry name" value="PLP-dependent transferases"/>
    <property type="match status" value="1"/>
</dbReference>
<evidence type="ECO:0000256" key="2">
    <source>
        <dbReference type="ARBA" id="ARBA00021531"/>
    </source>
</evidence>
<accession>A0A1W0D4X0</accession>
<dbReference type="CDD" id="cd07377">
    <property type="entry name" value="WHTH_GntR"/>
    <property type="match status" value="1"/>
</dbReference>
<dbReference type="InterPro" id="IPR036388">
    <property type="entry name" value="WH-like_DNA-bd_sf"/>
</dbReference>
<evidence type="ECO:0000256" key="5">
    <source>
        <dbReference type="ARBA" id="ARBA00023125"/>
    </source>
</evidence>
<dbReference type="RefSeq" id="WP_043636353.1">
    <property type="nucleotide sequence ID" value="NZ_MUKV01000006.1"/>
</dbReference>
<keyword evidence="7" id="KW-0175">Coiled coil</keyword>
<dbReference type="SMART" id="SM00345">
    <property type="entry name" value="HTH_GNTR"/>
    <property type="match status" value="1"/>
</dbReference>
<name>A0A1W0D4X0_9NEIS</name>
<gene>
    <name evidence="9" type="ORF">B0T45_07440</name>
</gene>
<dbReference type="PROSITE" id="PS50949">
    <property type="entry name" value="HTH_GNTR"/>
    <property type="match status" value="1"/>
</dbReference>
<dbReference type="GO" id="GO:0030170">
    <property type="term" value="F:pyridoxal phosphate binding"/>
    <property type="evidence" value="ECO:0007669"/>
    <property type="project" value="InterPro"/>
</dbReference>
<dbReference type="AlphaFoldDB" id="A0A1W0D4X0"/>
<evidence type="ECO:0000256" key="6">
    <source>
        <dbReference type="ARBA" id="ARBA00023163"/>
    </source>
</evidence>
<dbReference type="Pfam" id="PF00155">
    <property type="entry name" value="Aminotran_1_2"/>
    <property type="match status" value="1"/>
</dbReference>
<dbReference type="PANTHER" id="PTHR46577:SF2">
    <property type="entry name" value="TRANSCRIPTIONAL REGULATORY PROTEIN"/>
    <property type="match status" value="1"/>
</dbReference>
<comment type="similarity">
    <text evidence="1">In the C-terminal section; belongs to the class-I pyridoxal-phosphate-dependent aminotransferase family.</text>
</comment>
<dbReference type="Gene3D" id="3.40.640.10">
    <property type="entry name" value="Type I PLP-dependent aspartate aminotransferase-like (Major domain)"/>
    <property type="match status" value="1"/>
</dbReference>
<evidence type="ECO:0000256" key="7">
    <source>
        <dbReference type="SAM" id="Coils"/>
    </source>
</evidence>
<feature type="domain" description="HTH gntR-type" evidence="8">
    <location>
        <begin position="12"/>
        <end position="80"/>
    </location>
</feature>
<dbReference type="Proteomes" id="UP000192721">
    <property type="component" value="Unassembled WGS sequence"/>
</dbReference>
<dbReference type="Gene3D" id="1.10.10.10">
    <property type="entry name" value="Winged helix-like DNA-binding domain superfamily/Winged helix DNA-binding domain"/>
    <property type="match status" value="1"/>
</dbReference>
<evidence type="ECO:0000256" key="3">
    <source>
        <dbReference type="ARBA" id="ARBA00022898"/>
    </source>
</evidence>
<protein>
    <recommendedName>
        <fullName evidence="2">Putative 8-amino-7-oxononanoate synthase</fullName>
    </recommendedName>
</protein>
<organism evidence="9 10">
    <name type="scientific">Chromobacterium haemolyticum</name>
    <dbReference type="NCBI Taxonomy" id="394935"/>
    <lineage>
        <taxon>Bacteria</taxon>
        <taxon>Pseudomonadati</taxon>
        <taxon>Pseudomonadota</taxon>
        <taxon>Betaproteobacteria</taxon>
        <taxon>Neisseriales</taxon>
        <taxon>Chromobacteriaceae</taxon>
        <taxon>Chromobacterium</taxon>
    </lineage>
</organism>
<dbReference type="InterPro" id="IPR036390">
    <property type="entry name" value="WH_DNA-bd_sf"/>
</dbReference>
<feature type="coiled-coil region" evidence="7">
    <location>
        <begin position="362"/>
        <end position="389"/>
    </location>
</feature>
<dbReference type="InterPro" id="IPR000524">
    <property type="entry name" value="Tscrpt_reg_HTH_GntR"/>
</dbReference>
<keyword evidence="6" id="KW-0804">Transcription</keyword>